<dbReference type="Proteomes" id="UP000322917">
    <property type="component" value="Unassembled WGS sequence"/>
</dbReference>
<evidence type="ECO:0000313" key="2">
    <source>
        <dbReference type="Proteomes" id="UP000322917"/>
    </source>
</evidence>
<protein>
    <submittedName>
        <fullName evidence="1">Uncharacterized protein</fullName>
    </submittedName>
</protein>
<proteinExistence type="predicted"/>
<accession>A0A1M6INS8</accession>
<dbReference type="EMBL" id="FQZD01000018">
    <property type="protein sequence ID" value="SHJ36070.1"/>
    <property type="molecule type" value="Genomic_DNA"/>
</dbReference>
<dbReference type="AlphaFoldDB" id="A0A1M6INS8"/>
<keyword evidence="2" id="KW-1185">Reference proteome</keyword>
<gene>
    <name evidence="1" type="ORF">SAMN02745170_02370</name>
</gene>
<name>A0A1M6INS8_9FIRM</name>
<evidence type="ECO:0000313" key="1">
    <source>
        <dbReference type="EMBL" id="SHJ36070.1"/>
    </source>
</evidence>
<reference evidence="1 2" key="1">
    <citation type="submission" date="2016-11" db="EMBL/GenBank/DDBJ databases">
        <authorList>
            <person name="Varghese N."/>
            <person name="Submissions S."/>
        </authorList>
    </citation>
    <scope>NUCLEOTIDE SEQUENCE [LARGE SCALE GENOMIC DNA]</scope>
    <source>
        <strain evidence="1 2">DSM 15287</strain>
    </source>
</reference>
<organism evidence="1 2">
    <name type="scientific">Propionispora hippei DSM 15287</name>
    <dbReference type="NCBI Taxonomy" id="1123003"/>
    <lineage>
        <taxon>Bacteria</taxon>
        <taxon>Bacillati</taxon>
        <taxon>Bacillota</taxon>
        <taxon>Negativicutes</taxon>
        <taxon>Selenomonadales</taxon>
        <taxon>Sporomusaceae</taxon>
        <taxon>Propionispora</taxon>
    </lineage>
</organism>
<sequence length="106" mass="12061">MSFYYQLVKKQGEIRWYGSCFFEQKTITAIEIFADGSDDCPVMKAVQSSGEVFSVYDQEFLSGYIAEEDTDIIFSNSDDKQILLAAKKEIKDEEAQAMDNILFLGI</sequence>